<organism evidence="1 2">
    <name type="scientific">Caerostris extrusa</name>
    <name type="common">Bark spider</name>
    <name type="synonym">Caerostris bankana</name>
    <dbReference type="NCBI Taxonomy" id="172846"/>
    <lineage>
        <taxon>Eukaryota</taxon>
        <taxon>Metazoa</taxon>
        <taxon>Ecdysozoa</taxon>
        <taxon>Arthropoda</taxon>
        <taxon>Chelicerata</taxon>
        <taxon>Arachnida</taxon>
        <taxon>Araneae</taxon>
        <taxon>Araneomorphae</taxon>
        <taxon>Entelegynae</taxon>
        <taxon>Araneoidea</taxon>
        <taxon>Araneidae</taxon>
        <taxon>Caerostris</taxon>
    </lineage>
</organism>
<gene>
    <name evidence="1" type="ORF">CEXT_411991</name>
</gene>
<dbReference type="EMBL" id="BPLR01012911">
    <property type="protein sequence ID" value="GIY57483.1"/>
    <property type="molecule type" value="Genomic_DNA"/>
</dbReference>
<evidence type="ECO:0000313" key="2">
    <source>
        <dbReference type="Proteomes" id="UP001054945"/>
    </source>
</evidence>
<reference evidence="1 2" key="1">
    <citation type="submission" date="2021-06" db="EMBL/GenBank/DDBJ databases">
        <title>Caerostris extrusa draft genome.</title>
        <authorList>
            <person name="Kono N."/>
            <person name="Arakawa K."/>
        </authorList>
    </citation>
    <scope>NUCLEOTIDE SEQUENCE [LARGE SCALE GENOMIC DNA]</scope>
</reference>
<sequence length="102" mass="12009">MDVEANYYPNLLLLTPPSFLRHIYTSNTHLDNLIFVQRRVSDFCRAKNYLIQIFTHLAPRTCHRNHSLITTWSYTGTLFQENLSTLSQTQSSRHPAREKSRN</sequence>
<dbReference type="Proteomes" id="UP001054945">
    <property type="component" value="Unassembled WGS sequence"/>
</dbReference>
<accession>A0AAV4UI54</accession>
<dbReference type="AlphaFoldDB" id="A0AAV4UI54"/>
<name>A0AAV4UI54_CAEEX</name>
<comment type="caution">
    <text evidence="1">The sequence shown here is derived from an EMBL/GenBank/DDBJ whole genome shotgun (WGS) entry which is preliminary data.</text>
</comment>
<keyword evidence="2" id="KW-1185">Reference proteome</keyword>
<evidence type="ECO:0000313" key="1">
    <source>
        <dbReference type="EMBL" id="GIY57483.1"/>
    </source>
</evidence>
<proteinExistence type="predicted"/>
<protein>
    <submittedName>
        <fullName evidence="1">Uncharacterized protein</fullName>
    </submittedName>
</protein>